<keyword evidence="4 6" id="KW-1133">Transmembrane helix</keyword>
<feature type="transmembrane region" description="Helical" evidence="6">
    <location>
        <begin position="111"/>
        <end position="128"/>
    </location>
</feature>
<dbReference type="InterPro" id="IPR044890">
    <property type="entry name" value="TMEM14_sf"/>
</dbReference>
<reference evidence="7" key="1">
    <citation type="submission" date="2010-05" db="EMBL/GenBank/DDBJ databases">
        <title>The Genome Sequence of Magnaporthe poae strain ATCC 64411.</title>
        <authorList>
            <consortium name="The Broad Institute Genome Sequencing Platform"/>
            <consortium name="Broad Institute Genome Sequencing Center for Infectious Disease"/>
            <person name="Ma L.-J."/>
            <person name="Dead R."/>
            <person name="Young S."/>
            <person name="Zeng Q."/>
            <person name="Koehrsen M."/>
            <person name="Alvarado L."/>
            <person name="Berlin A."/>
            <person name="Chapman S.B."/>
            <person name="Chen Z."/>
            <person name="Freedman E."/>
            <person name="Gellesch M."/>
            <person name="Goldberg J."/>
            <person name="Griggs A."/>
            <person name="Gujja S."/>
            <person name="Heilman E.R."/>
            <person name="Heiman D."/>
            <person name="Hepburn T."/>
            <person name="Howarth C."/>
            <person name="Jen D."/>
            <person name="Larson L."/>
            <person name="Mehta T."/>
            <person name="Neiman D."/>
            <person name="Pearson M."/>
            <person name="Roberts A."/>
            <person name="Saif S."/>
            <person name="Shea T."/>
            <person name="Shenoy N."/>
            <person name="Sisk P."/>
            <person name="Stolte C."/>
            <person name="Sykes S."/>
            <person name="Walk T."/>
            <person name="White J."/>
            <person name="Yandava C."/>
            <person name="Haas B."/>
            <person name="Nusbaum C."/>
            <person name="Birren B."/>
        </authorList>
    </citation>
    <scope>NUCLEOTIDE SEQUENCE</scope>
    <source>
        <strain evidence="7">ATCC 64411</strain>
    </source>
</reference>
<keyword evidence="3 6" id="KW-0812">Transmembrane</keyword>
<gene>
    <name evidence="7" type="ORF">MAPG_06731</name>
</gene>
<reference evidence="8" key="5">
    <citation type="submission" date="2015-06" db="UniProtKB">
        <authorList>
            <consortium name="EnsemblFungi"/>
        </authorList>
    </citation>
    <scope>IDENTIFICATION</scope>
    <source>
        <strain evidence="8">ATCC 64411</strain>
    </source>
</reference>
<dbReference type="eggNOG" id="KOG4267">
    <property type="taxonomic scope" value="Eukaryota"/>
</dbReference>
<dbReference type="Gene3D" id="1.10.10.1740">
    <property type="entry name" value="Transmembrane protein 14-like"/>
    <property type="match status" value="1"/>
</dbReference>
<keyword evidence="5 6" id="KW-0472">Membrane</keyword>
<dbReference type="OrthoDB" id="5620at2759"/>
<feature type="transmembrane region" description="Helical" evidence="6">
    <location>
        <begin position="134"/>
        <end position="153"/>
    </location>
</feature>
<dbReference type="GO" id="GO:0016020">
    <property type="term" value="C:membrane"/>
    <property type="evidence" value="ECO:0007669"/>
    <property type="project" value="UniProtKB-SubCell"/>
</dbReference>
<evidence type="ECO:0000313" key="9">
    <source>
        <dbReference type="Proteomes" id="UP000011715"/>
    </source>
</evidence>
<accession>A0A0C4E2U1</accession>
<evidence type="ECO:0000256" key="3">
    <source>
        <dbReference type="ARBA" id="ARBA00022692"/>
    </source>
</evidence>
<organism evidence="8 9">
    <name type="scientific">Magnaporthiopsis poae (strain ATCC 64411 / 73-15)</name>
    <name type="common">Kentucky bluegrass fungus</name>
    <name type="synonym">Magnaporthe poae</name>
    <dbReference type="NCBI Taxonomy" id="644358"/>
    <lineage>
        <taxon>Eukaryota</taxon>
        <taxon>Fungi</taxon>
        <taxon>Dikarya</taxon>
        <taxon>Ascomycota</taxon>
        <taxon>Pezizomycotina</taxon>
        <taxon>Sordariomycetes</taxon>
        <taxon>Sordariomycetidae</taxon>
        <taxon>Magnaporthales</taxon>
        <taxon>Magnaporthaceae</taxon>
        <taxon>Magnaporthiopsis</taxon>
    </lineage>
</organism>
<evidence type="ECO:0000256" key="5">
    <source>
        <dbReference type="ARBA" id="ARBA00023136"/>
    </source>
</evidence>
<evidence type="ECO:0000256" key="2">
    <source>
        <dbReference type="ARBA" id="ARBA00007590"/>
    </source>
</evidence>
<comment type="subcellular location">
    <subcellularLocation>
        <location evidence="1">Membrane</location>
    </subcellularLocation>
</comment>
<dbReference type="InterPro" id="IPR005349">
    <property type="entry name" value="TMEM14"/>
</dbReference>
<dbReference type="PANTHER" id="PTHR12668">
    <property type="entry name" value="TRANSMEMBRANE PROTEIN 14, 15"/>
    <property type="match status" value="1"/>
</dbReference>
<dbReference type="PANTHER" id="PTHR12668:SF15">
    <property type="entry name" value="UPF0136 DOMAIN PROTEIN (AFU_ORTHOLOGUE AFUA_1G03720)"/>
    <property type="match status" value="1"/>
</dbReference>
<dbReference type="EnsemblFungi" id="MAPG_06731T0">
    <property type="protein sequence ID" value="MAPG_06731T0"/>
    <property type="gene ID" value="MAPG_06731"/>
</dbReference>
<sequence>MPSGEFQVRGSRPRKGCRKTSCLCSSCHTSLSPSRSDVDIGKTKRRYFQQSITMGLEIVAYVLSALTASGGIMGYAKRGSVPSMVAGCSVGLLYGLGAYKIQNRQPYGVELALLASVVLGGASIPRAIRLKKPVPIMLSLLSTFGAVTFGNALRQGA</sequence>
<dbReference type="AlphaFoldDB" id="A0A0C4E2U1"/>
<dbReference type="EMBL" id="ADBL01001626">
    <property type="status" value="NOT_ANNOTATED_CDS"/>
    <property type="molecule type" value="Genomic_DNA"/>
</dbReference>
<name>A0A0C4E2U1_MAGP6</name>
<evidence type="ECO:0008006" key="10">
    <source>
        <dbReference type="Google" id="ProtNLM"/>
    </source>
</evidence>
<evidence type="ECO:0000256" key="4">
    <source>
        <dbReference type="ARBA" id="ARBA00022989"/>
    </source>
</evidence>
<reference evidence="9" key="2">
    <citation type="submission" date="2010-05" db="EMBL/GenBank/DDBJ databases">
        <title>The genome sequence of Magnaporthe poae strain ATCC 64411.</title>
        <authorList>
            <person name="Ma L.-J."/>
            <person name="Dead R."/>
            <person name="Young S."/>
            <person name="Zeng Q."/>
            <person name="Koehrsen M."/>
            <person name="Alvarado L."/>
            <person name="Berlin A."/>
            <person name="Chapman S.B."/>
            <person name="Chen Z."/>
            <person name="Freedman E."/>
            <person name="Gellesch M."/>
            <person name="Goldberg J."/>
            <person name="Griggs A."/>
            <person name="Gujja S."/>
            <person name="Heilman E.R."/>
            <person name="Heiman D."/>
            <person name="Hepburn T."/>
            <person name="Howarth C."/>
            <person name="Jen D."/>
            <person name="Larson L."/>
            <person name="Mehta T."/>
            <person name="Neiman D."/>
            <person name="Pearson M."/>
            <person name="Roberts A."/>
            <person name="Saif S."/>
            <person name="Shea T."/>
            <person name="Shenoy N."/>
            <person name="Sisk P."/>
            <person name="Stolte C."/>
            <person name="Sykes S."/>
            <person name="Walk T."/>
            <person name="White J."/>
            <person name="Yandava C."/>
            <person name="Haas B."/>
            <person name="Nusbaum C."/>
            <person name="Birren B."/>
        </authorList>
    </citation>
    <scope>NUCLEOTIDE SEQUENCE [LARGE SCALE GENOMIC DNA]</scope>
    <source>
        <strain evidence="9">ATCC 64411 / 73-15</strain>
    </source>
</reference>
<dbReference type="VEuPathDB" id="FungiDB:MAPG_06731"/>
<evidence type="ECO:0000313" key="7">
    <source>
        <dbReference type="EMBL" id="KLU87738.1"/>
    </source>
</evidence>
<reference evidence="7" key="3">
    <citation type="submission" date="2011-03" db="EMBL/GenBank/DDBJ databases">
        <title>Annotation of Magnaporthe poae ATCC 64411.</title>
        <authorList>
            <person name="Ma L.-J."/>
            <person name="Dead R."/>
            <person name="Young S.K."/>
            <person name="Zeng Q."/>
            <person name="Gargeya S."/>
            <person name="Fitzgerald M."/>
            <person name="Haas B."/>
            <person name="Abouelleil A."/>
            <person name="Alvarado L."/>
            <person name="Arachchi H.M."/>
            <person name="Berlin A."/>
            <person name="Brown A."/>
            <person name="Chapman S.B."/>
            <person name="Chen Z."/>
            <person name="Dunbar C."/>
            <person name="Freedman E."/>
            <person name="Gearin G."/>
            <person name="Gellesch M."/>
            <person name="Goldberg J."/>
            <person name="Griggs A."/>
            <person name="Gujja S."/>
            <person name="Heiman D."/>
            <person name="Howarth C."/>
            <person name="Larson L."/>
            <person name="Lui A."/>
            <person name="MacDonald P.J.P."/>
            <person name="Mehta T."/>
            <person name="Montmayeur A."/>
            <person name="Murphy C."/>
            <person name="Neiman D."/>
            <person name="Pearson M."/>
            <person name="Priest M."/>
            <person name="Roberts A."/>
            <person name="Saif S."/>
            <person name="Shea T."/>
            <person name="Shenoy N."/>
            <person name="Sisk P."/>
            <person name="Stolte C."/>
            <person name="Sykes S."/>
            <person name="Yandava C."/>
            <person name="Wortman J."/>
            <person name="Nusbaum C."/>
            <person name="Birren B."/>
        </authorList>
    </citation>
    <scope>NUCLEOTIDE SEQUENCE</scope>
    <source>
        <strain evidence="7">ATCC 64411</strain>
    </source>
</reference>
<dbReference type="Pfam" id="PF03647">
    <property type="entry name" value="Tmemb_14"/>
    <property type="match status" value="1"/>
</dbReference>
<feature type="transmembrane region" description="Helical" evidence="6">
    <location>
        <begin position="52"/>
        <end position="75"/>
    </location>
</feature>
<reference evidence="8" key="4">
    <citation type="journal article" date="2015" name="G3 (Bethesda)">
        <title>Genome sequences of three phytopathogenic species of the Magnaporthaceae family of fungi.</title>
        <authorList>
            <person name="Okagaki L.H."/>
            <person name="Nunes C.C."/>
            <person name="Sailsbery J."/>
            <person name="Clay B."/>
            <person name="Brown D."/>
            <person name="John T."/>
            <person name="Oh Y."/>
            <person name="Young N."/>
            <person name="Fitzgerald M."/>
            <person name="Haas B.J."/>
            <person name="Zeng Q."/>
            <person name="Young S."/>
            <person name="Adiconis X."/>
            <person name="Fan L."/>
            <person name="Levin J.Z."/>
            <person name="Mitchell T.K."/>
            <person name="Okubara P.A."/>
            <person name="Farman M.L."/>
            <person name="Kohn L.M."/>
            <person name="Birren B."/>
            <person name="Ma L.-J."/>
            <person name="Dean R.A."/>
        </authorList>
    </citation>
    <scope>NUCLEOTIDE SEQUENCE</scope>
    <source>
        <strain evidence="8">ATCC 64411 / 73-15</strain>
    </source>
</reference>
<feature type="transmembrane region" description="Helical" evidence="6">
    <location>
        <begin position="81"/>
        <end position="99"/>
    </location>
</feature>
<proteinExistence type="inferred from homology"/>
<dbReference type="EMBL" id="GL876970">
    <property type="protein sequence ID" value="KLU87738.1"/>
    <property type="molecule type" value="Genomic_DNA"/>
</dbReference>
<comment type="similarity">
    <text evidence="2">Belongs to the TMEM14 family.</text>
</comment>
<dbReference type="OMA" id="YGLFTFG"/>
<evidence type="ECO:0000256" key="1">
    <source>
        <dbReference type="ARBA" id="ARBA00004370"/>
    </source>
</evidence>
<keyword evidence="9" id="KW-1185">Reference proteome</keyword>
<evidence type="ECO:0000313" key="8">
    <source>
        <dbReference type="EnsemblFungi" id="MAPG_06731T0"/>
    </source>
</evidence>
<dbReference type="Proteomes" id="UP000011715">
    <property type="component" value="Unassembled WGS sequence"/>
</dbReference>
<protein>
    <recommendedName>
        <fullName evidence="10">Transmembrane protein 14C</fullName>
    </recommendedName>
</protein>
<evidence type="ECO:0000256" key="6">
    <source>
        <dbReference type="SAM" id="Phobius"/>
    </source>
</evidence>